<name>A0ACD5DEQ5_9LACO</name>
<dbReference type="EC" id="4.1.1.48" evidence="1"/>
<dbReference type="EMBL" id="CP168151">
    <property type="protein sequence ID" value="XFD39745.1"/>
    <property type="molecule type" value="Genomic_DNA"/>
</dbReference>
<accession>A0ACD5DEQ5</accession>
<reference evidence="1" key="1">
    <citation type="submission" date="2024-08" db="EMBL/GenBank/DDBJ databases">
        <title>Lentilactobacillus sp. nov., isolated from tree bark.</title>
        <authorList>
            <person name="Phuengjayaem S."/>
            <person name="Tanasupawat S."/>
        </authorList>
    </citation>
    <scope>NUCLEOTIDE SEQUENCE</scope>
    <source>
        <strain evidence="1">SPB1-3</strain>
    </source>
</reference>
<keyword evidence="1" id="KW-0456">Lyase</keyword>
<proteinExistence type="predicted"/>
<protein>
    <submittedName>
        <fullName evidence="1">Indole-3-glycerol phosphate synthase TrpC</fullName>
        <ecNumber evidence="1">4.1.1.48</ecNumber>
    </submittedName>
</protein>
<evidence type="ECO:0000313" key="2">
    <source>
        <dbReference type="Proteomes" id="UP001149860"/>
    </source>
</evidence>
<organism evidence="1 2">
    <name type="scientific">Lentilactobacillus terminaliae</name>
    <dbReference type="NCBI Taxonomy" id="3003483"/>
    <lineage>
        <taxon>Bacteria</taxon>
        <taxon>Bacillati</taxon>
        <taxon>Bacillota</taxon>
        <taxon>Bacilli</taxon>
        <taxon>Lactobacillales</taxon>
        <taxon>Lactobacillaceae</taxon>
        <taxon>Lentilactobacillus</taxon>
    </lineage>
</organism>
<sequence>MILDDLVSATRQRITDQQNKVSLAELKNSVRNNHETSTFYSTLSKNGIHIIAEVKQASPSKGIIATDFPYIQIAQNYQSANVDAISVLTEPKYFHGQLTYLNEIAHEVTAPILRKDFVINEYMIYEAKASGASIILLITAILTNKQLKMYRQLAESLGMDAIVEVHSATEIKRAVNSGAKIIGINNRNLKDFTVDLNNSLSLKELVPNNILTISESGIKTKDDVHKLKHAGFNGILIGETLMRASNKRELIKDFKKV</sequence>
<keyword evidence="2" id="KW-1185">Reference proteome</keyword>
<dbReference type="Proteomes" id="UP001149860">
    <property type="component" value="Chromosome"/>
</dbReference>
<gene>
    <name evidence="1" type="primary">trpC</name>
    <name evidence="1" type="ORF">O0236_000115</name>
</gene>
<evidence type="ECO:0000313" key="1">
    <source>
        <dbReference type="EMBL" id="XFD39745.1"/>
    </source>
</evidence>